<feature type="region of interest" description="Disordered" evidence="2">
    <location>
        <begin position="1"/>
        <end position="27"/>
    </location>
</feature>
<comment type="caution">
    <text evidence="3">The sequence shown here is derived from an EMBL/GenBank/DDBJ whole genome shotgun (WGS) entry which is preliminary data.</text>
</comment>
<evidence type="ECO:0000313" key="3">
    <source>
        <dbReference type="EMBL" id="KAF9947185.1"/>
    </source>
</evidence>
<keyword evidence="1" id="KW-0175">Coiled coil</keyword>
<dbReference type="Proteomes" id="UP000749646">
    <property type="component" value="Unassembled WGS sequence"/>
</dbReference>
<evidence type="ECO:0000256" key="2">
    <source>
        <dbReference type="SAM" id="MobiDB-lite"/>
    </source>
</evidence>
<keyword evidence="4" id="KW-1185">Reference proteome</keyword>
<proteinExistence type="predicted"/>
<reference evidence="3" key="1">
    <citation type="journal article" date="2020" name="Fungal Divers.">
        <title>Resolving the Mortierellaceae phylogeny through synthesis of multi-gene phylogenetics and phylogenomics.</title>
        <authorList>
            <person name="Vandepol N."/>
            <person name="Liber J."/>
            <person name="Desiro A."/>
            <person name="Na H."/>
            <person name="Kennedy M."/>
            <person name="Barry K."/>
            <person name="Grigoriev I.V."/>
            <person name="Miller A.N."/>
            <person name="O'Donnell K."/>
            <person name="Stajich J.E."/>
            <person name="Bonito G."/>
        </authorList>
    </citation>
    <scope>NUCLEOTIDE SEQUENCE</scope>
    <source>
        <strain evidence="3">MES-2147</strain>
    </source>
</reference>
<dbReference type="EMBL" id="JAAAHW010007617">
    <property type="protein sequence ID" value="KAF9947185.1"/>
    <property type="molecule type" value="Genomic_DNA"/>
</dbReference>
<dbReference type="OrthoDB" id="2434002at2759"/>
<protein>
    <submittedName>
        <fullName evidence="3">Uncharacterized protein</fullName>
    </submittedName>
</protein>
<evidence type="ECO:0000313" key="4">
    <source>
        <dbReference type="Proteomes" id="UP000749646"/>
    </source>
</evidence>
<evidence type="ECO:0000256" key="1">
    <source>
        <dbReference type="SAM" id="Coils"/>
    </source>
</evidence>
<feature type="non-terminal residue" evidence="3">
    <location>
        <position position="143"/>
    </location>
</feature>
<accession>A0A9P6IWN1</accession>
<sequence length="143" mass="15943">MVDAFDDETSAAISSNTPLRDPQGVGKTVSKSMLSFKQVVLLAQKKALESGIEQRLISSFSPEVQAQVRVSNSYNSMVQAIKDQVKQSDRLMGCLLELKDALDKVAELTAKNNEMQRTLEAKQNETRQMQIQALSQWALLQKQ</sequence>
<dbReference type="AlphaFoldDB" id="A0A9P6IWN1"/>
<feature type="coiled-coil region" evidence="1">
    <location>
        <begin position="98"/>
        <end position="132"/>
    </location>
</feature>
<name>A0A9P6IWN1_9FUNG</name>
<gene>
    <name evidence="3" type="ORF">BGZ65_009038</name>
</gene>
<organism evidence="3 4">
    <name type="scientific">Modicella reniformis</name>
    <dbReference type="NCBI Taxonomy" id="1440133"/>
    <lineage>
        <taxon>Eukaryota</taxon>
        <taxon>Fungi</taxon>
        <taxon>Fungi incertae sedis</taxon>
        <taxon>Mucoromycota</taxon>
        <taxon>Mortierellomycotina</taxon>
        <taxon>Mortierellomycetes</taxon>
        <taxon>Mortierellales</taxon>
        <taxon>Mortierellaceae</taxon>
        <taxon>Modicella</taxon>
    </lineage>
</organism>